<accession>C5KB81</accession>
<comment type="subcellular location">
    <subcellularLocation>
        <location evidence="1">Nucleus</location>
        <location evidence="1">Nucleolus</location>
    </subcellularLocation>
</comment>
<keyword evidence="3" id="KW-0690">Ribosome biogenesis</keyword>
<evidence type="ECO:0000256" key="1">
    <source>
        <dbReference type="ARBA" id="ARBA00004604"/>
    </source>
</evidence>
<dbReference type="GO" id="GO:0042273">
    <property type="term" value="P:ribosomal large subunit biogenesis"/>
    <property type="evidence" value="ECO:0007669"/>
    <property type="project" value="TreeGrafter"/>
</dbReference>
<keyword evidence="5" id="KW-0539">Nucleus</keyword>
<dbReference type="AlphaFoldDB" id="C5KB81"/>
<feature type="compositionally biased region" description="Basic residues" evidence="7">
    <location>
        <begin position="215"/>
        <end position="239"/>
    </location>
</feature>
<dbReference type="EMBL" id="GG671811">
    <property type="protein sequence ID" value="EER18407.1"/>
    <property type="molecule type" value="Genomic_DNA"/>
</dbReference>
<name>C5KB81_PERM5</name>
<reference evidence="8 9" key="1">
    <citation type="submission" date="2008-07" db="EMBL/GenBank/DDBJ databases">
        <authorList>
            <person name="El-Sayed N."/>
            <person name="Caler E."/>
            <person name="Inman J."/>
            <person name="Amedeo P."/>
            <person name="Hass B."/>
            <person name="Wortman J."/>
        </authorList>
    </citation>
    <scope>NUCLEOTIDE SEQUENCE [LARGE SCALE GENOMIC DNA]</scope>
    <source>
        <strain evidence="9">ATCC 50983 / TXsc</strain>
    </source>
</reference>
<protein>
    <submittedName>
        <fullName evidence="8">EBNA1 binding protein 2, putative</fullName>
    </submittedName>
</protein>
<feature type="compositionally biased region" description="Basic residues" evidence="7">
    <location>
        <begin position="264"/>
        <end position="286"/>
    </location>
</feature>
<evidence type="ECO:0000256" key="3">
    <source>
        <dbReference type="ARBA" id="ARBA00022517"/>
    </source>
</evidence>
<sequence length="286" mass="31186">MAETSDLLRNTECDTEKLNAALKAISYGVPQGLSRVPWIETLALTSTQEPISEKGLKPDDRVEIEKAMYSQAQESVVEAFRRFAAMGIEANRPDDFYAEMLKTDQQMGKIRENLADQQKRIDVVEERKRRQAEKKFGKKMQVAAAQARAAQKRENLAEIEKWKEAKGGDESASVGKTLEKVSKKGVQQAPAVEDPTARYGKGGKGGKGGEGGKGGKGKVNKKRQAKDKKYGHGGPKRVLKNNSADSCRDVSSFKASKHSPMGKGRGKGKGKGKGVKKPIKKAAGKR</sequence>
<dbReference type="InterPro" id="IPR008610">
    <property type="entry name" value="Ebp2"/>
</dbReference>
<feature type="compositionally biased region" description="Basic and acidic residues" evidence="7">
    <location>
        <begin position="160"/>
        <end position="169"/>
    </location>
</feature>
<evidence type="ECO:0000256" key="6">
    <source>
        <dbReference type="SAM" id="Coils"/>
    </source>
</evidence>
<keyword evidence="4 6" id="KW-0175">Coiled coil</keyword>
<dbReference type="GO" id="GO:0006364">
    <property type="term" value="P:rRNA processing"/>
    <property type="evidence" value="ECO:0007669"/>
    <property type="project" value="TreeGrafter"/>
</dbReference>
<organism evidence="9">
    <name type="scientific">Perkinsus marinus (strain ATCC 50983 / TXsc)</name>
    <dbReference type="NCBI Taxonomy" id="423536"/>
    <lineage>
        <taxon>Eukaryota</taxon>
        <taxon>Sar</taxon>
        <taxon>Alveolata</taxon>
        <taxon>Perkinsozoa</taxon>
        <taxon>Perkinsea</taxon>
        <taxon>Perkinsida</taxon>
        <taxon>Perkinsidae</taxon>
        <taxon>Perkinsus</taxon>
    </lineage>
</organism>
<dbReference type="OrthoDB" id="443772at2759"/>
<dbReference type="RefSeq" id="XP_002786611.1">
    <property type="nucleotide sequence ID" value="XM_002786565.1"/>
</dbReference>
<evidence type="ECO:0000313" key="8">
    <source>
        <dbReference type="EMBL" id="EER18407.1"/>
    </source>
</evidence>
<comment type="similarity">
    <text evidence="2">Belongs to the EBP2 family.</text>
</comment>
<gene>
    <name evidence="8" type="ORF">Pmar_PMAR005318</name>
</gene>
<feature type="compositionally biased region" description="Gly residues" evidence="7">
    <location>
        <begin position="200"/>
        <end position="214"/>
    </location>
</feature>
<dbReference type="OMA" id="RETMFHR"/>
<dbReference type="Pfam" id="PF05890">
    <property type="entry name" value="Ebp2"/>
    <property type="match status" value="1"/>
</dbReference>
<evidence type="ECO:0000256" key="7">
    <source>
        <dbReference type="SAM" id="MobiDB-lite"/>
    </source>
</evidence>
<evidence type="ECO:0000256" key="5">
    <source>
        <dbReference type="ARBA" id="ARBA00023242"/>
    </source>
</evidence>
<dbReference type="PANTHER" id="PTHR13028">
    <property type="entry name" value="RRNA PROCESSING PROTEIN EBNA1-BINDING PROTEIN-RELATED"/>
    <property type="match status" value="1"/>
</dbReference>
<proteinExistence type="inferred from homology"/>
<dbReference type="InParanoid" id="C5KB81"/>
<keyword evidence="9" id="KW-1185">Reference proteome</keyword>
<feature type="region of interest" description="Disordered" evidence="7">
    <location>
        <begin position="160"/>
        <end position="286"/>
    </location>
</feature>
<dbReference type="GO" id="GO:0034399">
    <property type="term" value="C:nuclear periphery"/>
    <property type="evidence" value="ECO:0007669"/>
    <property type="project" value="TreeGrafter"/>
</dbReference>
<dbReference type="GO" id="GO:0005730">
    <property type="term" value="C:nucleolus"/>
    <property type="evidence" value="ECO:0007669"/>
    <property type="project" value="UniProtKB-SubCell"/>
</dbReference>
<dbReference type="PANTHER" id="PTHR13028:SF0">
    <property type="entry name" value="RRNA-PROCESSING PROTEIN EBP2-RELATED"/>
    <property type="match status" value="1"/>
</dbReference>
<dbReference type="GeneID" id="9049213"/>
<evidence type="ECO:0000256" key="4">
    <source>
        <dbReference type="ARBA" id="ARBA00023054"/>
    </source>
</evidence>
<feature type="coiled-coil region" evidence="6">
    <location>
        <begin position="107"/>
        <end position="134"/>
    </location>
</feature>
<dbReference type="GO" id="GO:0030687">
    <property type="term" value="C:preribosome, large subunit precursor"/>
    <property type="evidence" value="ECO:0007669"/>
    <property type="project" value="TreeGrafter"/>
</dbReference>
<dbReference type="Proteomes" id="UP000007800">
    <property type="component" value="Unassembled WGS sequence"/>
</dbReference>
<evidence type="ECO:0000256" key="2">
    <source>
        <dbReference type="ARBA" id="ARBA00007336"/>
    </source>
</evidence>
<evidence type="ECO:0000313" key="9">
    <source>
        <dbReference type="Proteomes" id="UP000007800"/>
    </source>
</evidence>